<dbReference type="InterPro" id="IPR002104">
    <property type="entry name" value="Integrase_catalytic"/>
</dbReference>
<evidence type="ECO:0000259" key="1">
    <source>
        <dbReference type="PROSITE" id="PS51898"/>
    </source>
</evidence>
<feature type="domain" description="Tyr recombinase" evidence="1">
    <location>
        <begin position="46"/>
        <end position="253"/>
    </location>
</feature>
<keyword evidence="3" id="KW-1185">Reference proteome</keyword>
<dbReference type="Proteomes" id="UP000708208">
    <property type="component" value="Unassembled WGS sequence"/>
</dbReference>
<protein>
    <recommendedName>
        <fullName evidence="1">Tyr recombinase domain-containing protein</fullName>
    </recommendedName>
</protein>
<dbReference type="GO" id="GO:0003677">
    <property type="term" value="F:DNA binding"/>
    <property type="evidence" value="ECO:0007669"/>
    <property type="project" value="InterPro"/>
</dbReference>
<dbReference type="Pfam" id="PF00589">
    <property type="entry name" value="Phage_integrase"/>
    <property type="match status" value="1"/>
</dbReference>
<gene>
    <name evidence="2" type="ORF">AFUS01_LOCUS33154</name>
</gene>
<dbReference type="PROSITE" id="PS51898">
    <property type="entry name" value="TYR_RECOMBINASE"/>
    <property type="match status" value="1"/>
</dbReference>
<accession>A0A8J2PC04</accession>
<dbReference type="EMBL" id="CAJVCH010527791">
    <property type="protein sequence ID" value="CAG7822912.1"/>
    <property type="molecule type" value="Genomic_DNA"/>
</dbReference>
<reference evidence="2" key="1">
    <citation type="submission" date="2021-06" db="EMBL/GenBank/DDBJ databases">
        <authorList>
            <person name="Hodson N. C."/>
            <person name="Mongue J. A."/>
            <person name="Jaron S. K."/>
        </authorList>
    </citation>
    <scope>NUCLEOTIDE SEQUENCE</scope>
</reference>
<dbReference type="PANTHER" id="PTHR35617">
    <property type="entry name" value="PHAGE_INTEGRASE DOMAIN-CONTAINING PROTEIN"/>
    <property type="match status" value="1"/>
</dbReference>
<evidence type="ECO:0000313" key="2">
    <source>
        <dbReference type="EMBL" id="CAG7822912.1"/>
    </source>
</evidence>
<dbReference type="GO" id="GO:0015074">
    <property type="term" value="P:DNA integration"/>
    <property type="evidence" value="ECO:0007669"/>
    <property type="project" value="InterPro"/>
</dbReference>
<dbReference type="GO" id="GO:0006310">
    <property type="term" value="P:DNA recombination"/>
    <property type="evidence" value="ECO:0007669"/>
    <property type="project" value="InterPro"/>
</dbReference>
<sequence>MQERLNSGASYATLNTLRSAISLISITAVGENPMISRFIKGVSNLRPPRPRYNFTWDPKIVLEYLRTVPTLSCSMEQLTTKLSTLLAIITAHRVQTFASIEVSDIKLQSEYIDIFISGRIKTSRVNRPQPVLHIPYFSGDGEICAATVLKEYIRRTETVRGDQSKLFLSICRPYKPVTAQTIGRWIKTVLTRSGIDMTIFSAHSTRHASTSSAAAQGINIETIRQAAGWTASSTMFAKFYKQPIINRSEFAESVCRP</sequence>
<organism evidence="2 3">
    <name type="scientific">Allacma fusca</name>
    <dbReference type="NCBI Taxonomy" id="39272"/>
    <lineage>
        <taxon>Eukaryota</taxon>
        <taxon>Metazoa</taxon>
        <taxon>Ecdysozoa</taxon>
        <taxon>Arthropoda</taxon>
        <taxon>Hexapoda</taxon>
        <taxon>Collembola</taxon>
        <taxon>Symphypleona</taxon>
        <taxon>Sminthuridae</taxon>
        <taxon>Allacma</taxon>
    </lineage>
</organism>
<dbReference type="AlphaFoldDB" id="A0A8J2PC04"/>
<dbReference type="OrthoDB" id="6764752at2759"/>
<comment type="caution">
    <text evidence="2">The sequence shown here is derived from an EMBL/GenBank/DDBJ whole genome shotgun (WGS) entry which is preliminary data.</text>
</comment>
<dbReference type="PANTHER" id="PTHR35617:SF3">
    <property type="entry name" value="CORE-BINDING (CB) DOMAIN-CONTAINING PROTEIN"/>
    <property type="match status" value="1"/>
</dbReference>
<name>A0A8J2PC04_9HEXA</name>
<evidence type="ECO:0000313" key="3">
    <source>
        <dbReference type="Proteomes" id="UP000708208"/>
    </source>
</evidence>
<dbReference type="CDD" id="cd00397">
    <property type="entry name" value="DNA_BRE_C"/>
    <property type="match status" value="1"/>
</dbReference>
<proteinExistence type="predicted"/>